<feature type="compositionally biased region" description="Low complexity" evidence="1">
    <location>
        <begin position="325"/>
        <end position="346"/>
    </location>
</feature>
<dbReference type="CTD" id="339779"/>
<dbReference type="PANTHER" id="PTHR22235:SF2">
    <property type="entry name" value="PROLINE-RICH PROTEIN 30"/>
    <property type="match status" value="1"/>
</dbReference>
<accession>A0A6P3EM49</accession>
<dbReference type="RefSeq" id="XP_023566773.1">
    <property type="nucleotide sequence ID" value="XM_023711005.1"/>
</dbReference>
<dbReference type="OrthoDB" id="9807493at2759"/>
<organism evidence="2 3">
    <name type="scientific">Octodon degus</name>
    <name type="common">Degu</name>
    <name type="synonym">Sciurus degus</name>
    <dbReference type="NCBI Taxonomy" id="10160"/>
    <lineage>
        <taxon>Eukaryota</taxon>
        <taxon>Metazoa</taxon>
        <taxon>Chordata</taxon>
        <taxon>Craniata</taxon>
        <taxon>Vertebrata</taxon>
        <taxon>Euteleostomi</taxon>
        <taxon>Mammalia</taxon>
        <taxon>Eutheria</taxon>
        <taxon>Euarchontoglires</taxon>
        <taxon>Glires</taxon>
        <taxon>Rodentia</taxon>
        <taxon>Hystricomorpha</taxon>
        <taxon>Octodontidae</taxon>
        <taxon>Octodon</taxon>
    </lineage>
</organism>
<keyword evidence="2" id="KW-1185">Reference proteome</keyword>
<evidence type="ECO:0000313" key="3">
    <source>
        <dbReference type="RefSeq" id="XP_004627601.1"/>
    </source>
</evidence>
<dbReference type="GeneID" id="101569296"/>
<dbReference type="RefSeq" id="XP_004627601.1">
    <property type="nucleotide sequence ID" value="XM_004627544.2"/>
</dbReference>
<feature type="compositionally biased region" description="Low complexity" evidence="1">
    <location>
        <begin position="35"/>
        <end position="72"/>
    </location>
</feature>
<dbReference type="Pfam" id="PF15728">
    <property type="entry name" value="DUF4679"/>
    <property type="match status" value="1"/>
</dbReference>
<feature type="compositionally biased region" description="Low complexity" evidence="1">
    <location>
        <begin position="127"/>
        <end position="141"/>
    </location>
</feature>
<dbReference type="PANTHER" id="PTHR22235">
    <property type="entry name" value="PROLINE-RICH PROTEIN 30"/>
    <property type="match status" value="1"/>
</dbReference>
<dbReference type="InterPro" id="IPR031461">
    <property type="entry name" value="DUF4679"/>
</dbReference>
<feature type="region of interest" description="Disordered" evidence="1">
    <location>
        <begin position="314"/>
        <end position="405"/>
    </location>
</feature>
<gene>
    <name evidence="3 4" type="primary">Prr30</name>
</gene>
<reference evidence="3 4" key="1">
    <citation type="submission" date="2025-04" db="UniProtKB">
        <authorList>
            <consortium name="RefSeq"/>
        </authorList>
    </citation>
    <scope>IDENTIFICATION</scope>
</reference>
<dbReference type="Proteomes" id="UP000515203">
    <property type="component" value="Unplaced"/>
</dbReference>
<evidence type="ECO:0000256" key="1">
    <source>
        <dbReference type="SAM" id="MobiDB-lite"/>
    </source>
</evidence>
<name>A0A6P3EM49_OCTDE</name>
<feature type="compositionally biased region" description="Polar residues" evidence="1">
    <location>
        <begin position="142"/>
        <end position="164"/>
    </location>
</feature>
<feature type="region of interest" description="Disordered" evidence="1">
    <location>
        <begin position="125"/>
        <end position="164"/>
    </location>
</feature>
<sequence>MLPQNQDQVLLLNTFPPECPPWSVSQFADSHHPNLQPWSLSQSLPSSHPPFSSSPQSHLSSSPPQPHSSSPHFYSCDANSDLAPHPYSSSLPSPPTFFHQSYPYLSLPHSSSPWNNYWLYPTPPLTQPSSSSQPQNSFPGSHCQSPSCPQDLPSSRLTSTSPALTSLGVHSNRQAWHGYRGTRSPVVVVGCNAKERNPAEFKDPGDLAQILVAQLGLRRIARDLRLLLLQHLWLGRTGQAPVVEYPICLVCLQPRSPSCPIPRYSTVPQLLAFPRLLPCAPDQESGPLRIGIGFGLRLPLGEARALNLFPKRRQEEVGSWGKDTQPPQGQVPIAQAPGAQAQADPAPGTPFPSRSHRSAHLQTPNSTQRLGPPPQAPKQASLSPRPSRVPNWPGWPESFLQKFPS</sequence>
<feature type="region of interest" description="Disordered" evidence="1">
    <location>
        <begin position="26"/>
        <end position="75"/>
    </location>
</feature>
<proteinExistence type="predicted"/>
<feature type="compositionally biased region" description="Polar residues" evidence="1">
    <location>
        <begin position="360"/>
        <end position="369"/>
    </location>
</feature>
<protein>
    <submittedName>
        <fullName evidence="3 4">Proline-rich protein 30</fullName>
    </submittedName>
</protein>
<dbReference type="AlphaFoldDB" id="A0A6P3EM49"/>
<evidence type="ECO:0000313" key="2">
    <source>
        <dbReference type="Proteomes" id="UP000515203"/>
    </source>
</evidence>
<evidence type="ECO:0000313" key="4">
    <source>
        <dbReference type="RefSeq" id="XP_023566773.1"/>
    </source>
</evidence>